<evidence type="ECO:0000313" key="4">
    <source>
        <dbReference type="Proteomes" id="UP000037891"/>
    </source>
</evidence>
<dbReference type="EMBL" id="LGLN01000032">
    <property type="protein sequence ID" value="KPC33735.1"/>
    <property type="molecule type" value="Genomic_DNA"/>
</dbReference>
<reference evidence="3 4" key="2">
    <citation type="submission" date="2015-10" db="EMBL/GenBank/DDBJ databases">
        <title>Comparative genomics and high-throughput reverse genetic screens identify a new phytobacterial MAMP and an Arabidopsis receptor required for immune elicitation.</title>
        <authorList>
            <person name="Mott G.A."/>
            <person name="Thakur S."/>
            <person name="Wang P.W."/>
            <person name="Desveaux D."/>
            <person name="Guttman D.S."/>
        </authorList>
    </citation>
    <scope>NUCLEOTIDE SEQUENCE [LARGE SCALE GENOMIC DNA]</scope>
    <source>
        <strain evidence="3 4">0788_9</strain>
    </source>
</reference>
<evidence type="ECO:0000256" key="1">
    <source>
        <dbReference type="SAM" id="MobiDB-lite"/>
    </source>
</evidence>
<accession>A0A0N0XBL0</accession>
<sequence length="92" mass="9576">MIKTKLTALTLAGFMAVASGAALAESTPANPVNPNATKLPGNNTEPMDRTSSETPGAKNESKEAAAERAMKHDKATHGTHDKTGVTEKTKTQ</sequence>
<feature type="signal peptide" evidence="2">
    <location>
        <begin position="1"/>
        <end position="24"/>
    </location>
</feature>
<feature type="compositionally biased region" description="Basic and acidic residues" evidence="1">
    <location>
        <begin position="59"/>
        <end position="92"/>
    </location>
</feature>
<evidence type="ECO:0000313" key="3">
    <source>
        <dbReference type="EMBL" id="KPC33735.1"/>
    </source>
</evidence>
<gene>
    <name evidence="3" type="ORF">ABJ99_0876</name>
</gene>
<proteinExistence type="predicted"/>
<keyword evidence="2" id="KW-0732">Signal</keyword>
<reference evidence="3 4" key="1">
    <citation type="submission" date="2015-07" db="EMBL/GenBank/DDBJ databases">
        <authorList>
            <person name="Noorani M."/>
        </authorList>
    </citation>
    <scope>NUCLEOTIDE SEQUENCE [LARGE SCALE GENOMIC DNA]</scope>
    <source>
        <strain evidence="3 4">0788_9</strain>
    </source>
</reference>
<evidence type="ECO:0000256" key="2">
    <source>
        <dbReference type="SAM" id="SignalP"/>
    </source>
</evidence>
<feature type="region of interest" description="Disordered" evidence="1">
    <location>
        <begin position="23"/>
        <end position="92"/>
    </location>
</feature>
<dbReference type="Proteomes" id="UP000037891">
    <property type="component" value="Unassembled WGS sequence"/>
</dbReference>
<feature type="compositionally biased region" description="Polar residues" evidence="1">
    <location>
        <begin position="27"/>
        <end position="45"/>
    </location>
</feature>
<feature type="chain" id="PRO_5005862838" description="MarB family protein" evidence="2">
    <location>
        <begin position="25"/>
        <end position="92"/>
    </location>
</feature>
<dbReference type="RefSeq" id="WP_054085101.1">
    <property type="nucleotide sequence ID" value="NZ_LGLN01000032.1"/>
</dbReference>
<evidence type="ECO:0008006" key="5">
    <source>
        <dbReference type="Google" id="ProtNLM"/>
    </source>
</evidence>
<organism evidence="3 4">
    <name type="scientific">Pseudomonas syringae pv. cilantro</name>
    <dbReference type="NCBI Taxonomy" id="81035"/>
    <lineage>
        <taxon>Bacteria</taxon>
        <taxon>Pseudomonadati</taxon>
        <taxon>Pseudomonadota</taxon>
        <taxon>Gammaproteobacteria</taxon>
        <taxon>Pseudomonadales</taxon>
        <taxon>Pseudomonadaceae</taxon>
        <taxon>Pseudomonas</taxon>
        <taxon>Pseudomonas syringae</taxon>
    </lineage>
</organism>
<dbReference type="AlphaFoldDB" id="A0A0N0XBL0"/>
<dbReference type="PATRIC" id="fig|81035.3.peg.939"/>
<comment type="caution">
    <text evidence="3">The sequence shown here is derived from an EMBL/GenBank/DDBJ whole genome shotgun (WGS) entry which is preliminary data.</text>
</comment>
<name>A0A0N0XBL0_PSESX</name>
<protein>
    <recommendedName>
        <fullName evidence="5">MarB family protein</fullName>
    </recommendedName>
</protein>